<dbReference type="GO" id="GO:0003723">
    <property type="term" value="F:RNA binding"/>
    <property type="evidence" value="ECO:0007669"/>
    <property type="project" value="UniProtKB-UniRule"/>
</dbReference>
<feature type="compositionally biased region" description="Pro residues" evidence="7">
    <location>
        <begin position="1064"/>
        <end position="1086"/>
    </location>
</feature>
<evidence type="ECO:0000256" key="4">
    <source>
        <dbReference type="ARBA" id="ARBA00022884"/>
    </source>
</evidence>
<evidence type="ECO:0000256" key="6">
    <source>
        <dbReference type="PROSITE-ProRule" id="PRU00176"/>
    </source>
</evidence>
<dbReference type="FunFam" id="2.30.30.140:FF:000018">
    <property type="entry name" value="Serine/threonine-protein kinase 31"/>
    <property type="match status" value="4"/>
</dbReference>
<evidence type="ECO:0000256" key="7">
    <source>
        <dbReference type="SAM" id="MobiDB-lite"/>
    </source>
</evidence>
<dbReference type="Pfam" id="PF01753">
    <property type="entry name" value="zf-MYND"/>
    <property type="match status" value="1"/>
</dbReference>
<feature type="domain" description="MYND-type" evidence="10">
    <location>
        <begin position="270"/>
        <end position="305"/>
    </location>
</feature>
<proteinExistence type="evidence at transcript level"/>
<feature type="domain" description="Tudor" evidence="9">
    <location>
        <begin position="942"/>
        <end position="1000"/>
    </location>
</feature>
<dbReference type="Gene3D" id="2.30.30.140">
    <property type="match status" value="6"/>
</dbReference>
<feature type="compositionally biased region" description="Polar residues" evidence="7">
    <location>
        <begin position="387"/>
        <end position="402"/>
    </location>
</feature>
<dbReference type="Gene3D" id="6.10.140.2220">
    <property type="match status" value="1"/>
</dbReference>
<keyword evidence="1" id="KW-0479">Metal-binding</keyword>
<evidence type="ECO:0000256" key="1">
    <source>
        <dbReference type="ARBA" id="ARBA00022723"/>
    </source>
</evidence>
<feature type="domain" description="Tudor" evidence="9">
    <location>
        <begin position="1154"/>
        <end position="1214"/>
    </location>
</feature>
<evidence type="ECO:0000256" key="5">
    <source>
        <dbReference type="PROSITE-ProRule" id="PRU00134"/>
    </source>
</evidence>
<feature type="compositionally biased region" description="Polar residues" evidence="7">
    <location>
        <begin position="1026"/>
        <end position="1036"/>
    </location>
</feature>
<dbReference type="SUPFAM" id="SSF63748">
    <property type="entry name" value="Tudor/PWWP/MBT"/>
    <property type="match status" value="6"/>
</dbReference>
<feature type="region of interest" description="Disordered" evidence="7">
    <location>
        <begin position="1026"/>
        <end position="1091"/>
    </location>
</feature>
<dbReference type="EMBL" id="GACK01007144">
    <property type="protein sequence ID" value="JAA57890.1"/>
    <property type="molecule type" value="mRNA"/>
</dbReference>
<dbReference type="InterPro" id="IPR002999">
    <property type="entry name" value="Tudor"/>
</dbReference>
<dbReference type="PROSITE" id="PS50304">
    <property type="entry name" value="TUDOR"/>
    <property type="match status" value="6"/>
</dbReference>
<keyword evidence="3" id="KW-0862">Zinc</keyword>
<reference evidence="11" key="2">
    <citation type="journal article" date="2015" name="J. Proteomics">
        <title>Sexual differences in the sialomes of the zebra tick, Rhipicephalus pulchellus.</title>
        <authorList>
            <person name="Tan A.W."/>
            <person name="Francischetti I.M."/>
            <person name="Slovak M."/>
            <person name="Kini R.M."/>
            <person name="Ribeiro J.M."/>
        </authorList>
    </citation>
    <scope>NUCLEOTIDE SEQUENCE</scope>
    <source>
        <tissue evidence="11">Salivary gland</tissue>
    </source>
</reference>
<name>L7M1F6_RHIPC</name>
<feature type="domain" description="Tudor" evidence="9">
    <location>
        <begin position="479"/>
        <end position="536"/>
    </location>
</feature>
<feature type="region of interest" description="Disordered" evidence="7">
    <location>
        <begin position="310"/>
        <end position="425"/>
    </location>
</feature>
<protein>
    <submittedName>
        <fullName evidence="11">Putative transcriptional coactivator</fullName>
    </submittedName>
</protein>
<feature type="compositionally biased region" description="Low complexity" evidence="7">
    <location>
        <begin position="853"/>
        <end position="875"/>
    </location>
</feature>
<accession>L7M1F6</accession>
<evidence type="ECO:0000259" key="8">
    <source>
        <dbReference type="PROSITE" id="PS50102"/>
    </source>
</evidence>
<dbReference type="Gene3D" id="3.30.70.330">
    <property type="match status" value="1"/>
</dbReference>
<dbReference type="Pfam" id="PF00076">
    <property type="entry name" value="RRM_1"/>
    <property type="match status" value="1"/>
</dbReference>
<reference evidence="11" key="1">
    <citation type="submission" date="2012-11" db="EMBL/GenBank/DDBJ databases">
        <authorList>
            <person name="Lucero-Rivera Y.E."/>
            <person name="Tovar-Ramirez D."/>
        </authorList>
    </citation>
    <scope>NUCLEOTIDE SEQUENCE</scope>
    <source>
        <tissue evidence="11">Salivary gland</tissue>
    </source>
</reference>
<dbReference type="CDD" id="cd20379">
    <property type="entry name" value="Tudor_dTUD-like"/>
    <property type="match status" value="1"/>
</dbReference>
<dbReference type="InterPro" id="IPR035979">
    <property type="entry name" value="RBD_domain_sf"/>
</dbReference>
<feature type="compositionally biased region" description="Low complexity" evidence="7">
    <location>
        <begin position="203"/>
        <end position="220"/>
    </location>
</feature>
<dbReference type="GO" id="GO:0008270">
    <property type="term" value="F:zinc ion binding"/>
    <property type="evidence" value="ECO:0007669"/>
    <property type="project" value="UniProtKB-KW"/>
</dbReference>
<feature type="domain" description="Tudor" evidence="9">
    <location>
        <begin position="707"/>
        <end position="765"/>
    </location>
</feature>
<dbReference type="InterPro" id="IPR002893">
    <property type="entry name" value="Znf_MYND"/>
</dbReference>
<evidence type="ECO:0000256" key="2">
    <source>
        <dbReference type="ARBA" id="ARBA00022771"/>
    </source>
</evidence>
<dbReference type="GO" id="GO:0005737">
    <property type="term" value="C:cytoplasm"/>
    <property type="evidence" value="ECO:0007669"/>
    <property type="project" value="UniProtKB-ARBA"/>
</dbReference>
<feature type="domain" description="Tudor" evidence="9">
    <location>
        <begin position="1541"/>
        <end position="1600"/>
    </location>
</feature>
<feature type="compositionally biased region" description="Basic and acidic residues" evidence="7">
    <location>
        <begin position="405"/>
        <end position="418"/>
    </location>
</feature>
<dbReference type="CDD" id="cd00590">
    <property type="entry name" value="RRM_SF"/>
    <property type="match status" value="1"/>
</dbReference>
<feature type="compositionally biased region" description="Polar residues" evidence="7">
    <location>
        <begin position="1291"/>
        <end position="1303"/>
    </location>
</feature>
<feature type="region of interest" description="Disordered" evidence="7">
    <location>
        <begin position="853"/>
        <end position="882"/>
    </location>
</feature>
<dbReference type="Gene3D" id="2.40.50.90">
    <property type="match status" value="1"/>
</dbReference>
<feature type="region of interest" description="Disordered" evidence="7">
    <location>
        <begin position="156"/>
        <end position="238"/>
    </location>
</feature>
<dbReference type="Pfam" id="PF00567">
    <property type="entry name" value="TUDOR"/>
    <property type="match status" value="6"/>
</dbReference>
<dbReference type="PANTHER" id="PTHR22948:SF72">
    <property type="entry name" value="TUDOR DOMAIN-CONTAINING PROTEIN"/>
    <property type="match status" value="1"/>
</dbReference>
<dbReference type="InterPro" id="IPR012677">
    <property type="entry name" value="Nucleotide-bd_a/b_plait_sf"/>
</dbReference>
<dbReference type="SUPFAM" id="SSF54928">
    <property type="entry name" value="RNA-binding domain, RBD"/>
    <property type="match status" value="1"/>
</dbReference>
<feature type="compositionally biased region" description="Basic and acidic residues" evidence="7">
    <location>
        <begin position="333"/>
        <end position="344"/>
    </location>
</feature>
<dbReference type="PROSITE" id="PS50865">
    <property type="entry name" value="ZF_MYND_2"/>
    <property type="match status" value="1"/>
</dbReference>
<evidence type="ECO:0000259" key="9">
    <source>
        <dbReference type="PROSITE" id="PS50304"/>
    </source>
</evidence>
<evidence type="ECO:0000259" key="10">
    <source>
        <dbReference type="PROSITE" id="PS50865"/>
    </source>
</evidence>
<dbReference type="SUPFAM" id="SSF144232">
    <property type="entry name" value="HIT/MYND zinc finger-like"/>
    <property type="match status" value="1"/>
</dbReference>
<dbReference type="InterPro" id="IPR000504">
    <property type="entry name" value="RRM_dom"/>
</dbReference>
<feature type="region of interest" description="Disordered" evidence="7">
    <location>
        <begin position="1282"/>
        <end position="1303"/>
    </location>
</feature>
<keyword evidence="2 5" id="KW-0863">Zinc-finger</keyword>
<dbReference type="PANTHER" id="PTHR22948">
    <property type="entry name" value="TUDOR DOMAIN CONTAINING PROTEIN"/>
    <property type="match status" value="1"/>
</dbReference>
<dbReference type="InterPro" id="IPR050621">
    <property type="entry name" value="Tudor_domain_containing"/>
</dbReference>
<feature type="domain" description="RRM" evidence="8">
    <location>
        <begin position="52"/>
        <end position="128"/>
    </location>
</feature>
<evidence type="ECO:0000313" key="11">
    <source>
        <dbReference type="EMBL" id="JAA57890.1"/>
    </source>
</evidence>
<dbReference type="InterPro" id="IPR035437">
    <property type="entry name" value="SNase_OB-fold_sf"/>
</dbReference>
<sequence>MSGDLSTLDDWDPLSEEYFSVSFNSYNQGPGVNLPLECLPAFSEEAELVRSRTLCVKNLPVEITETGLRNLFSGCGKVLGAQRLQPRPEYPDKTVGFVDFRSTREALAAISKFHERPPFHLKVNIASMSLSDRFRFDSRKKEELDDVRRRIEERYGVPSFYSPPPGAGRGTGRGLASSPFPPEDLRNIHVEVGPRPGERRVYSSSSSSSGCSSQSSSSSDESFKSCRSHPGGDSDIFEEDLQIVITGNSSGEQTRKVVVRDVSAQPDQKCVYCGEYSEFSCAVCKAYYCSPDCQLKDWPAHKEICQKKGLLPTPHSRPVEKDKGSSSPKRGVQRNDDALAKERVSSPQQQVAQKGNAFSGGAKDRPFGKVGQAGFPRKPQEKPAPQSPNRPKTSPLRSQSPARSAVKEHPQVRSEIEKLPSTGHLDIPKIKPLGKDVEVAFSYGTSLSEFYLQNVSEMQELAQLQATLQTSCATSGGHKPTKGEHCAALFADDGQWYRAKVTSLGSTCTVYFIDYGNVAQVPPESICPLPDECKKLPPQAVRCGLYAVRPVSGSAGWSEEAFSLLASMIQEGTMFANVQNLGEGFVHEVELKSKKGGPSLNEQLVAKGLAERVATAEPAPAPTPKAVPTPARAADTVASRLRHPQLVKSILNVVKAGDTLPMQVTVSAKNVVWCLTMIPEVAAPLVELEESLQKEGSELGNASAARSVTCGDYVASQSSEDKRWYRAYVFEKTASGHTVRYLDYGNDEPNTNVIPLAPAHKAVPAAAVRLLTSDPTSFRVGQLLSFSVESAEDGVVRGTATSQEDGKTMGTFCLAPWHSGLDTKEPVASAAPKPLASAASKPVAPAVSKPVVPATSKPVAPAASKPVSPVASKPATASSPPVPQVQSMLSLVKIGDSLPMQVTVSARNMVWCLTMIPSVAGPLIQVEQRLQDEGDKGVVTQKVNCGDFVASRSSEDRRWYRACVTEKTASGHTVRYLDYGNEESNTEIFPLDPTHLTVPAAAVRVLTSDPMSFRVGQLLSFMVESSDSGAVQGTATSEEDGTKMGTFALAPWNSGLDAGEPVASPSPPKPPATPAAPPSASPPSQPLPSKQMDAKVLHVPQRKLPTTKCPMIPVWKTPEVLYLHQQSLASELQAMMESLNVWVKSERPEPTVTKYSKGDYVCALFSEDATWYRGQVVTERSPDGKYLVLFIDFGNNEQLPVSSLRPLPPRFAEAPLFAFGVVPQNVRPADPRLASLLEQEPFAAVQVDKTRSGVPIVRLERKDGTCLNDLIRGVRPKESAPLAADGLASQGGAQQAPDETSSPAFISDCPVPKGPFNAVVSSVEGNLVYVQPLNRCANLLKITEVLADKARRDPGFKFKSLPAINECALALYSEDEQWYRARVVSTDEAACTVRVMFVDYGNTENMTAKLLLPMKEELAMEPACAMAVQLEGVPVLSPRANDFLPKEPIVVELVNSATPPLARLTLNGKCINTLAAPKDASPAPKKTFAERPLPVGRTKAVITHVTDPGRLFYLQQSSLLTELQSMMVEINGSVPDTPVSSPALGDAVCARYAADGLWYRAAVVSLPQDGKCKVSFVDFGNDDFVPVGDIRPLADQFKAIPLIANCVALQGVKSVGKECVEQLLNIEVEFEVVDTSSQPCKAKIYSEDHCLNELIE</sequence>
<keyword evidence="4 6" id="KW-0694">RNA-binding</keyword>
<organism evidence="11">
    <name type="scientific">Rhipicephalus pulchellus</name>
    <name type="common">Yellow backed tick</name>
    <name type="synonym">Dermacentor pulchellus</name>
    <dbReference type="NCBI Taxonomy" id="72859"/>
    <lineage>
        <taxon>Eukaryota</taxon>
        <taxon>Metazoa</taxon>
        <taxon>Ecdysozoa</taxon>
        <taxon>Arthropoda</taxon>
        <taxon>Chelicerata</taxon>
        <taxon>Arachnida</taxon>
        <taxon>Acari</taxon>
        <taxon>Parasitiformes</taxon>
        <taxon>Ixodida</taxon>
        <taxon>Ixodoidea</taxon>
        <taxon>Ixodidae</taxon>
        <taxon>Rhipicephalinae</taxon>
        <taxon>Rhipicephalus</taxon>
        <taxon>Rhipicephalus</taxon>
    </lineage>
</organism>
<dbReference type="SMART" id="SM00333">
    <property type="entry name" value="TUDOR"/>
    <property type="match status" value="6"/>
</dbReference>
<feature type="domain" description="Tudor" evidence="9">
    <location>
        <begin position="1360"/>
        <end position="1421"/>
    </location>
</feature>
<evidence type="ECO:0000256" key="3">
    <source>
        <dbReference type="ARBA" id="ARBA00022833"/>
    </source>
</evidence>
<dbReference type="PROSITE" id="PS50102">
    <property type="entry name" value="RRM"/>
    <property type="match status" value="1"/>
</dbReference>
<dbReference type="SMART" id="SM00360">
    <property type="entry name" value="RRM"/>
    <property type="match status" value="1"/>
</dbReference>